<feature type="domain" description="Iron hydrogenase large subunit C-terminal" evidence="12">
    <location>
        <begin position="100"/>
        <end position="388"/>
    </location>
</feature>
<evidence type="ECO:0000256" key="4">
    <source>
        <dbReference type="ARBA" id="ARBA00022679"/>
    </source>
</evidence>
<dbReference type="GO" id="GO:0047238">
    <property type="term" value="F:glucuronosyl-N-acetylgalactosaminyl-proteoglycan 4-beta-N-acetylgalactosaminyltransferase activity"/>
    <property type="evidence" value="ECO:0007669"/>
    <property type="project" value="TreeGrafter"/>
</dbReference>
<comment type="similarity">
    <text evidence="3 11">Belongs to the chondroitin N-acetylgalactosaminyltransferase family.</text>
</comment>
<sequence length="1276" mass="144801">MSKTFSGIVQISNVSDFILPSQGCIIPLSNDKKNENVAEVSIKLKPHQDLNKKKDLKEKVKISLNDCLSCNGCVTSAEVLLIESQTTEEMLKGFVESKVSIVTLSPQSVTSIAHNKNISVLNATKLICTYFYKNGVTHVIDSSFGRYISLEKSFEEFKNIYENNSKFPVICSVCPGFVCYAEKTHGKLLVPYLSKVRSPQAMNGLLVKDYFVSKYNVNKKDIYHASVMPCYDKKLEASRNDFVLDDGSREIDCVIGTNELNKLLENFSYSSDNVEPNEKSNINWLTRLKYGNIIGGVSDPSGGYSKYIINRSIESIFCGKIVYTKEEVKSKDLTVIEVVDASSGKVLLTAANIFGFKNIQNVVQKIKRNKCTYNYIEVMACPSGCTNGSAQIRGELIVDRVSNLQAVNNMYASIPSLPDAENEVKELVAEWSINKSSFDTSFHIIDSSVLNLNAMLAFIRLITKIGIPIIVGCFVALYLLPSNNSYLFTCKNDFSKRVKKEFIDTAKDWTVRVKKSNTSMHSNSNKGKVVRSRFIATELGIKEKLIVLVLGQSSLSVALNNSIGEHVPRLHVFADVSRVDSDMNTLGNLSPYKPNGQHAHIHILNGISNLTFHENYDWFFLLPDTTYVNPFELMRLVNEINWNNPIAIGMSNKKGKCLLEAGILLSNPAMQSLVQQRHICNSVTAQSDATALEMCIHHATNLSCVQSYQNKQFLWWKVEENNGVYSSIHESISDLSSNNLFNKSLTVSPLLSDLDALSLHSHFVTVEVDLVEDKINELSEAIEKLTFDDGTPTWPIGISPVTKPPNRYLSPTWEYFTEKYIFKNNPVENKYPLENDDLLDIQEIVTAARNFIEKKSKIISDFEGENLDHLISFNHKENQKYTSLLEGEYDSSTISFSKLRQGYRTFNAQRGMEYIVDLDYSFLTNNGEEIIPIRIRLIRPIHKTQLLNQVPYVKEDTDLTIVIGVQNHIEIEGAVRIINKHASYCSIPGFDENRKTLIVVAIRGLSNTYFDQITKSFKHLRYKCKQVLTDGAIVTLKESDTMIQIAAMDEVVDRYGQQMVYLLLSPYADYSKDFMDRVRINTIKHFQIFFPIPFVQFNPLVVNADKIINNLATERDKVQDSFKQDITKDELSLDLLVEDQELVKKILAINELYPISDNTKEIIVHKDFGFFDTNDFSCLSLYGSDYLAVRKRIDENSKIYDLSRLFLNLDDIHFLRTIEPLIKIRSYTRECSEKFSKHDLQKCYASKRMSYGSKAQLANIVFTDLAELKTRVHLFL</sequence>
<evidence type="ECO:0000256" key="11">
    <source>
        <dbReference type="RuleBase" id="RU364016"/>
    </source>
</evidence>
<evidence type="ECO:0000313" key="14">
    <source>
        <dbReference type="WBParaSite" id="TCONS_00008858.p1"/>
    </source>
</evidence>
<evidence type="ECO:0000259" key="12">
    <source>
        <dbReference type="Pfam" id="PF02906"/>
    </source>
</evidence>
<keyword evidence="4 11" id="KW-0808">Transferase</keyword>
<keyword evidence="7" id="KW-1133">Transmembrane helix</keyword>
<dbReference type="PANTHER" id="PTHR12369">
    <property type="entry name" value="CHONDROITIN SYNTHASE"/>
    <property type="match status" value="1"/>
</dbReference>
<dbReference type="Proteomes" id="UP000035681">
    <property type="component" value="Unplaced"/>
</dbReference>
<dbReference type="InterPro" id="IPR004108">
    <property type="entry name" value="Fe_hydrogenase_lsu_C"/>
</dbReference>
<evidence type="ECO:0000256" key="2">
    <source>
        <dbReference type="ARBA" id="ARBA00006596"/>
    </source>
</evidence>
<dbReference type="WBParaSite" id="TCONS_00008858.p1">
    <property type="protein sequence ID" value="TCONS_00008858.p1"/>
    <property type="gene ID" value="XLOC_006732"/>
</dbReference>
<keyword evidence="5" id="KW-0812">Transmembrane</keyword>
<proteinExistence type="inferred from homology"/>
<dbReference type="EC" id="2.4.1.-" evidence="11"/>
<comment type="function">
    <text evidence="10">Component of the cytosolic iron-sulfur (Fe/S) protein assembly machinery. Required for maturation of extramitochondrial Fe/S proteins.</text>
</comment>
<dbReference type="PANTHER" id="PTHR12369:SF13">
    <property type="entry name" value="HEXOSYLTRANSFERASE"/>
    <property type="match status" value="1"/>
</dbReference>
<dbReference type="Gene3D" id="3.40.950.10">
    <property type="entry name" value="Fe-only Hydrogenase (Larger Subunit), Chain L, domain 3"/>
    <property type="match status" value="1"/>
</dbReference>
<keyword evidence="8 11" id="KW-0333">Golgi apparatus</keyword>
<evidence type="ECO:0000256" key="5">
    <source>
        <dbReference type="ARBA" id="ARBA00022692"/>
    </source>
</evidence>
<dbReference type="Gene3D" id="3.40.50.1780">
    <property type="match status" value="1"/>
</dbReference>
<name>A0AAF5D9F8_STRER</name>
<keyword evidence="6 11" id="KW-0735">Signal-anchor</keyword>
<dbReference type="InterPro" id="IPR008428">
    <property type="entry name" value="Chond_GalNAc"/>
</dbReference>
<dbReference type="SUPFAM" id="SSF53920">
    <property type="entry name" value="Fe-only hydrogenase"/>
    <property type="match status" value="1"/>
</dbReference>
<evidence type="ECO:0000313" key="13">
    <source>
        <dbReference type="Proteomes" id="UP000035681"/>
    </source>
</evidence>
<keyword evidence="13" id="KW-1185">Reference proteome</keyword>
<dbReference type="Pfam" id="PF05679">
    <property type="entry name" value="CHGN"/>
    <property type="match status" value="2"/>
</dbReference>
<organism evidence="13 14">
    <name type="scientific">Strongyloides stercoralis</name>
    <name type="common">Threadworm</name>
    <dbReference type="NCBI Taxonomy" id="6248"/>
    <lineage>
        <taxon>Eukaryota</taxon>
        <taxon>Metazoa</taxon>
        <taxon>Ecdysozoa</taxon>
        <taxon>Nematoda</taxon>
        <taxon>Chromadorea</taxon>
        <taxon>Rhabditida</taxon>
        <taxon>Tylenchina</taxon>
        <taxon>Panagrolaimomorpha</taxon>
        <taxon>Strongyloidoidea</taxon>
        <taxon>Strongyloididae</taxon>
        <taxon>Strongyloides</taxon>
    </lineage>
</organism>
<dbReference type="InterPro" id="IPR009016">
    <property type="entry name" value="Fe_hydrogenase"/>
</dbReference>
<evidence type="ECO:0000256" key="9">
    <source>
        <dbReference type="ARBA" id="ARBA00023136"/>
    </source>
</evidence>
<evidence type="ECO:0000256" key="3">
    <source>
        <dbReference type="ARBA" id="ARBA00009239"/>
    </source>
</evidence>
<comment type="similarity">
    <text evidence="2">Belongs to the NARF family.</text>
</comment>
<reference evidence="14" key="1">
    <citation type="submission" date="2024-02" db="UniProtKB">
        <authorList>
            <consortium name="WormBaseParasite"/>
        </authorList>
    </citation>
    <scope>IDENTIFICATION</scope>
</reference>
<dbReference type="Gene3D" id="3.90.550.50">
    <property type="match status" value="1"/>
</dbReference>
<accession>A0AAF5D9F8</accession>
<evidence type="ECO:0000256" key="10">
    <source>
        <dbReference type="ARBA" id="ARBA00025700"/>
    </source>
</evidence>
<dbReference type="InterPro" id="IPR051227">
    <property type="entry name" value="CS_glycosyltransferase"/>
</dbReference>
<dbReference type="GO" id="GO:0032580">
    <property type="term" value="C:Golgi cisterna membrane"/>
    <property type="evidence" value="ECO:0007669"/>
    <property type="project" value="UniProtKB-SubCell"/>
</dbReference>
<dbReference type="AlphaFoldDB" id="A0AAF5D9F8"/>
<evidence type="ECO:0000256" key="6">
    <source>
        <dbReference type="ARBA" id="ARBA00022968"/>
    </source>
</evidence>
<keyword evidence="9" id="KW-0472">Membrane</keyword>
<protein>
    <recommendedName>
        <fullName evidence="11">Hexosyltransferase</fullName>
        <ecNumber evidence="11">2.4.1.-</ecNumber>
    </recommendedName>
</protein>
<evidence type="ECO:0000256" key="7">
    <source>
        <dbReference type="ARBA" id="ARBA00022989"/>
    </source>
</evidence>
<evidence type="ECO:0000256" key="8">
    <source>
        <dbReference type="ARBA" id="ARBA00023034"/>
    </source>
</evidence>
<dbReference type="Pfam" id="PF02906">
    <property type="entry name" value="Fe_hyd_lg_C"/>
    <property type="match status" value="1"/>
</dbReference>
<evidence type="ECO:0000256" key="1">
    <source>
        <dbReference type="ARBA" id="ARBA00004447"/>
    </source>
</evidence>
<comment type="subcellular location">
    <subcellularLocation>
        <location evidence="1 11">Golgi apparatus</location>
        <location evidence="1 11">Golgi stack membrane</location>
        <topology evidence="1 11">Single-pass type II membrane protein</topology>
    </subcellularLocation>
</comment>